<dbReference type="InterPro" id="IPR052183">
    <property type="entry name" value="IS_Transposase"/>
</dbReference>
<dbReference type="RefSeq" id="WP_092878967.1">
    <property type="nucleotide sequence ID" value="NZ_FOVC01000010.1"/>
</dbReference>
<organism evidence="5 6">
    <name type="scientific">Izhakiella capsodis</name>
    <dbReference type="NCBI Taxonomy" id="1367852"/>
    <lineage>
        <taxon>Bacteria</taxon>
        <taxon>Pseudomonadati</taxon>
        <taxon>Pseudomonadota</taxon>
        <taxon>Gammaproteobacteria</taxon>
        <taxon>Enterobacterales</taxon>
        <taxon>Erwiniaceae</taxon>
        <taxon>Izhakiella</taxon>
    </lineage>
</organism>
<dbReference type="PANTHER" id="PTHR35528:SF3">
    <property type="entry name" value="BLL1675 PROTEIN"/>
    <property type="match status" value="1"/>
</dbReference>
<gene>
    <name evidence="5" type="ORF">SAMN05216516_11085</name>
</gene>
<dbReference type="InterPro" id="IPR032874">
    <property type="entry name" value="DDE_dom"/>
</dbReference>
<evidence type="ECO:0000259" key="4">
    <source>
        <dbReference type="Pfam" id="PF13610"/>
    </source>
</evidence>
<reference evidence="6" key="1">
    <citation type="submission" date="2016-10" db="EMBL/GenBank/DDBJ databases">
        <authorList>
            <person name="Varghese N."/>
            <person name="Submissions S."/>
        </authorList>
    </citation>
    <scope>NUCLEOTIDE SEQUENCE [LARGE SCALE GENOMIC DNA]</scope>
    <source>
        <strain evidence="6">N6PO6</strain>
    </source>
</reference>
<protein>
    <submittedName>
        <fullName evidence="5">Transposase, IS6 family</fullName>
    </submittedName>
</protein>
<dbReference type="GO" id="GO:0032196">
    <property type="term" value="P:transposition"/>
    <property type="evidence" value="ECO:0007669"/>
    <property type="project" value="UniProtKB-KW"/>
</dbReference>
<dbReference type="EMBL" id="FOVC01000010">
    <property type="protein sequence ID" value="SFN55914.1"/>
    <property type="molecule type" value="Genomic_DNA"/>
</dbReference>
<dbReference type="InterPro" id="IPR047930">
    <property type="entry name" value="Transpos_IS6"/>
</dbReference>
<name>A0A1I5A0C1_9GAMM</name>
<dbReference type="GO" id="GO:0006310">
    <property type="term" value="P:DNA recombination"/>
    <property type="evidence" value="ECO:0007669"/>
    <property type="project" value="UniProtKB-KW"/>
</dbReference>
<dbReference type="NCBIfam" id="NF033587">
    <property type="entry name" value="transpos_IS6"/>
    <property type="match status" value="1"/>
</dbReference>
<dbReference type="Proteomes" id="UP000242222">
    <property type="component" value="Unassembled WGS sequence"/>
</dbReference>
<evidence type="ECO:0000313" key="5">
    <source>
        <dbReference type="EMBL" id="SFN55914.1"/>
    </source>
</evidence>
<evidence type="ECO:0000313" key="6">
    <source>
        <dbReference type="Proteomes" id="UP000242222"/>
    </source>
</evidence>
<keyword evidence="1" id="KW-0815">Transposition</keyword>
<dbReference type="STRING" id="1367852.SAMN05216516_11085"/>
<keyword evidence="2" id="KW-0238">DNA-binding</keyword>
<proteinExistence type="predicted"/>
<evidence type="ECO:0000256" key="2">
    <source>
        <dbReference type="ARBA" id="ARBA00023125"/>
    </source>
</evidence>
<keyword evidence="3" id="KW-0233">DNA recombination</keyword>
<dbReference type="GO" id="GO:0003677">
    <property type="term" value="F:DNA binding"/>
    <property type="evidence" value="ECO:0007669"/>
    <property type="project" value="UniProtKB-KW"/>
</dbReference>
<feature type="domain" description="DDE" evidence="4">
    <location>
        <begin position="74"/>
        <end position="212"/>
    </location>
</feature>
<evidence type="ECO:0000256" key="3">
    <source>
        <dbReference type="ARBA" id="ARBA00023172"/>
    </source>
</evidence>
<dbReference type="Pfam" id="PF13610">
    <property type="entry name" value="DDE_Tnp_IS240"/>
    <property type="match status" value="1"/>
</dbReference>
<dbReference type="OrthoDB" id="4315389at2"/>
<keyword evidence="6" id="KW-1185">Reference proteome</keyword>
<dbReference type="AlphaFoldDB" id="A0A1I5A0C1"/>
<sequence>MNPFKDRHFQRDIILWAVRWYCKYGISYYGLQEMLAERGVNVDHSTIYRWVQRYGPGMEKRLRGYWRNPSAFCSWHLDGTCIRVNSRWAYLYRAVDSSGRTIDFYLSPRRNSKSAYRFLGKILNNVKGWQILHLINTDKAPTEGCALALLKREGRCPPDVEHRQIKYRNNVIGCDHGKLKRIIDATLGFKSRKTAYAIIKGIGVMRALRKGQAENVYIGHPLGEMRLVSRVFEI</sequence>
<evidence type="ECO:0000256" key="1">
    <source>
        <dbReference type="ARBA" id="ARBA00022578"/>
    </source>
</evidence>
<accession>A0A1I5A0C1</accession>
<dbReference type="PANTHER" id="PTHR35528">
    <property type="entry name" value="BLL1675 PROTEIN"/>
    <property type="match status" value="1"/>
</dbReference>